<dbReference type="EMBL" id="FNLC01000002">
    <property type="protein sequence ID" value="SDR15782.1"/>
    <property type="molecule type" value="Genomic_DNA"/>
</dbReference>
<dbReference type="Proteomes" id="UP000198848">
    <property type="component" value="Unassembled WGS sequence"/>
</dbReference>
<keyword evidence="5" id="KW-1185">Reference proteome</keyword>
<gene>
    <name evidence="4" type="ORF">SAMN04489842_2565</name>
</gene>
<dbReference type="Gene3D" id="2.160.20.10">
    <property type="entry name" value="Single-stranded right-handed beta-helix, Pectin lyase-like"/>
    <property type="match status" value="1"/>
</dbReference>
<dbReference type="Pfam" id="PF05048">
    <property type="entry name" value="NosD"/>
    <property type="match status" value="1"/>
</dbReference>
<dbReference type="SUPFAM" id="SSF51126">
    <property type="entry name" value="Pectin lyase-like"/>
    <property type="match status" value="1"/>
</dbReference>
<dbReference type="InterPro" id="IPR012334">
    <property type="entry name" value="Pectin_lyas_fold"/>
</dbReference>
<dbReference type="InterPro" id="IPR007742">
    <property type="entry name" value="NosD_dom"/>
</dbReference>
<dbReference type="Gene3D" id="3.30.70.2050">
    <property type="match status" value="1"/>
</dbReference>
<feature type="region of interest" description="Disordered" evidence="2">
    <location>
        <begin position="559"/>
        <end position="580"/>
    </location>
</feature>
<evidence type="ECO:0000256" key="1">
    <source>
        <dbReference type="ARBA" id="ARBA00022737"/>
    </source>
</evidence>
<feature type="region of interest" description="Disordered" evidence="2">
    <location>
        <begin position="289"/>
        <end position="309"/>
    </location>
</feature>
<sequence length="642" mass="68768">MSSRLRRTVALSVVLVVAVVAVGLFVIDVDSSDPGPAPFDDTVSVGLSLADEYGLGADVELPKAQAYYSQYEYVVGYYGVETFAETQDSESHTQRFGYPLAVYVSDYSSVDVDLTDEGYPVTDGQPAWTDAEDAWYVTDSEASTPNGETVVPFSSREDATAFADAHDGTVRSWEGLLETEFDRDEATVVRDRVDDQHADADRRVEATTELRDRPVSIVVGEDAETIQEAIDDAPANTTVVVPEGEYDETLEIDHPITLAGDGDVTISGDGNGSVVTATADRTGLIGLEITGSGSERTGTGELPGDEPEDEEWDATFEQNYAGGDAGIAMHTASDSLVEDVTVHSSASGIILRRGGESVVRNATVYSPEEWTDGHAGILALHSPIVVEESSVSDGRDGLYAHRSEGLVVRDSTFDGNRLGVHLMHTSDALVTENEIHDQFNTGIYVMTGPERNALVDNDVRGGEYAIFMSGSDSYVAGNVLVDSRVGLRIDSAGTIYEDNVVAGNEIGAKERALLPTNRVYANDFVDNDVHGAAGTGPLRIWTEDGAGNYWQGATSLERGERTDRTYSPTAPVDQRLHSVDGTPTLARSPALDAMAGLQGSVPGMRTGSIVDLEPTCEPNNPDLLERSGWADRAWSCDRTTTP</sequence>
<dbReference type="PANTHER" id="PTHR22990">
    <property type="entry name" value="F-BOX ONLY PROTEIN"/>
    <property type="match status" value="1"/>
</dbReference>
<reference evidence="5" key="1">
    <citation type="submission" date="2016-10" db="EMBL/GenBank/DDBJ databases">
        <authorList>
            <person name="Varghese N."/>
            <person name="Submissions S."/>
        </authorList>
    </citation>
    <scope>NUCLEOTIDE SEQUENCE [LARGE SCALE GENOMIC DNA]</scope>
    <source>
        <strain evidence="5">DSM 24767</strain>
    </source>
</reference>
<evidence type="ECO:0000313" key="5">
    <source>
        <dbReference type="Proteomes" id="UP000198848"/>
    </source>
</evidence>
<dbReference type="PANTHER" id="PTHR22990:SF15">
    <property type="entry name" value="F-BOX ONLY PROTEIN 10"/>
    <property type="match status" value="1"/>
</dbReference>
<dbReference type="RefSeq" id="WP_090382324.1">
    <property type="nucleotide sequence ID" value="NZ_FNLC01000002.1"/>
</dbReference>
<feature type="compositionally biased region" description="Low complexity" evidence="2">
    <location>
        <begin position="290"/>
        <end position="302"/>
    </location>
</feature>
<dbReference type="InterPro" id="IPR011050">
    <property type="entry name" value="Pectin_lyase_fold/virulence"/>
</dbReference>
<dbReference type="InterPro" id="IPR006626">
    <property type="entry name" value="PbH1"/>
</dbReference>
<dbReference type="SUPFAM" id="SSF160387">
    <property type="entry name" value="NosL/MerB-like"/>
    <property type="match status" value="1"/>
</dbReference>
<dbReference type="InterPro" id="IPR008719">
    <property type="entry name" value="N2O_reductase_NosL"/>
</dbReference>
<proteinExistence type="predicted"/>
<evidence type="ECO:0000259" key="3">
    <source>
        <dbReference type="Pfam" id="PF05048"/>
    </source>
</evidence>
<dbReference type="SMART" id="SM00710">
    <property type="entry name" value="PbH1"/>
    <property type="match status" value="6"/>
</dbReference>
<name>A0A1H1GRF1_NATTX</name>
<keyword evidence="1" id="KW-0677">Repeat</keyword>
<dbReference type="InterPro" id="IPR051550">
    <property type="entry name" value="SCF-Subunits/Alg-Epimerases"/>
</dbReference>
<evidence type="ECO:0000313" key="4">
    <source>
        <dbReference type="EMBL" id="SDR15782.1"/>
    </source>
</evidence>
<accession>A0A1H1GRF1</accession>
<dbReference type="Pfam" id="PF05573">
    <property type="entry name" value="NosL"/>
    <property type="match status" value="1"/>
</dbReference>
<organism evidence="4 5">
    <name type="scientific">Natronobacterium texcoconense</name>
    <dbReference type="NCBI Taxonomy" id="1095778"/>
    <lineage>
        <taxon>Archaea</taxon>
        <taxon>Methanobacteriati</taxon>
        <taxon>Methanobacteriota</taxon>
        <taxon>Stenosarchaea group</taxon>
        <taxon>Halobacteria</taxon>
        <taxon>Halobacteriales</taxon>
        <taxon>Natrialbaceae</taxon>
        <taxon>Natronobacterium</taxon>
    </lineage>
</organism>
<protein>
    <submittedName>
        <fullName evidence="4">Nitrous oxidase accessory protein NosD, contains tandem CASH domains</fullName>
    </submittedName>
</protein>
<dbReference type="AlphaFoldDB" id="A0A1H1GRF1"/>
<dbReference type="OrthoDB" id="29186at2157"/>
<feature type="domain" description="Periplasmic copper-binding protein NosD beta helix" evidence="3">
    <location>
        <begin position="385"/>
        <end position="552"/>
    </location>
</feature>
<evidence type="ECO:0000256" key="2">
    <source>
        <dbReference type="SAM" id="MobiDB-lite"/>
    </source>
</evidence>
<dbReference type="STRING" id="1095778.SAMN04489842_2565"/>